<organism evidence="3 4">
    <name type="scientific">Candidatus Alistipes intestinigallinarum</name>
    <dbReference type="NCBI Taxonomy" id="2838440"/>
    <lineage>
        <taxon>Bacteria</taxon>
        <taxon>Pseudomonadati</taxon>
        <taxon>Bacteroidota</taxon>
        <taxon>Bacteroidia</taxon>
        <taxon>Bacteroidales</taxon>
        <taxon>Rikenellaceae</taxon>
        <taxon>Alistipes</taxon>
    </lineage>
</organism>
<evidence type="ECO:0000313" key="4">
    <source>
        <dbReference type="Proteomes" id="UP000886844"/>
    </source>
</evidence>
<reference evidence="3" key="1">
    <citation type="journal article" date="2021" name="PeerJ">
        <title>Extensive microbial diversity within the chicken gut microbiome revealed by metagenomics and culture.</title>
        <authorList>
            <person name="Gilroy R."/>
            <person name="Ravi A."/>
            <person name="Getino M."/>
            <person name="Pursley I."/>
            <person name="Horton D.L."/>
            <person name="Alikhan N.F."/>
            <person name="Baker D."/>
            <person name="Gharbi K."/>
            <person name="Hall N."/>
            <person name="Watson M."/>
            <person name="Adriaenssens E.M."/>
            <person name="Foster-Nyarko E."/>
            <person name="Jarju S."/>
            <person name="Secka A."/>
            <person name="Antonio M."/>
            <person name="Oren A."/>
            <person name="Chaudhuri R.R."/>
            <person name="La Ragione R."/>
            <person name="Hildebrand F."/>
            <person name="Pallen M.J."/>
        </authorList>
    </citation>
    <scope>NUCLEOTIDE SEQUENCE</scope>
    <source>
        <strain evidence="3">5134</strain>
    </source>
</reference>
<reference evidence="3" key="2">
    <citation type="submission" date="2021-04" db="EMBL/GenBank/DDBJ databases">
        <authorList>
            <person name="Gilroy R."/>
        </authorList>
    </citation>
    <scope>NUCLEOTIDE SEQUENCE</scope>
    <source>
        <strain evidence="3">5134</strain>
    </source>
</reference>
<dbReference type="Gene3D" id="2.40.360.20">
    <property type="match status" value="1"/>
</dbReference>
<accession>A0A9D1Z0Q9</accession>
<evidence type="ECO:0000256" key="1">
    <source>
        <dbReference type="SAM" id="SignalP"/>
    </source>
</evidence>
<protein>
    <submittedName>
        <fullName evidence="3">DUF3108 domain-containing protein</fullName>
    </submittedName>
</protein>
<comment type="caution">
    <text evidence="3">The sequence shown here is derived from an EMBL/GenBank/DDBJ whole genome shotgun (WGS) entry which is preliminary data.</text>
</comment>
<dbReference type="Pfam" id="PF21347">
    <property type="entry name" value="DUF3108_like"/>
    <property type="match status" value="1"/>
</dbReference>
<dbReference type="AlphaFoldDB" id="A0A9D1Z0Q9"/>
<dbReference type="InterPro" id="IPR049279">
    <property type="entry name" value="DUF3108-like"/>
</dbReference>
<proteinExistence type="predicted"/>
<dbReference type="Proteomes" id="UP000886844">
    <property type="component" value="Unassembled WGS sequence"/>
</dbReference>
<keyword evidence="1" id="KW-0732">Signal</keyword>
<feature type="domain" description="DUF3108" evidence="2">
    <location>
        <begin position="92"/>
        <end position="196"/>
    </location>
</feature>
<evidence type="ECO:0000313" key="3">
    <source>
        <dbReference type="EMBL" id="HIY69262.1"/>
    </source>
</evidence>
<name>A0A9D1Z0Q9_9BACT</name>
<evidence type="ECO:0000259" key="2">
    <source>
        <dbReference type="Pfam" id="PF21347"/>
    </source>
</evidence>
<dbReference type="EMBL" id="DXDA01000060">
    <property type="protein sequence ID" value="HIY69262.1"/>
    <property type="molecule type" value="Genomic_DNA"/>
</dbReference>
<gene>
    <name evidence="3" type="ORF">H9828_07580</name>
</gene>
<sequence>MKSLFSVFLLLLAGSAAASEPWICTDAGTRLVYEESIGGERTATLDKLVSVESDGEIRLSYTRQGQPVVERWRVYPDSTVLLIEAPEQMYELLRTMQVEEVEITARNQVLPAEMNPGEEFPGFGFTLSGQKEGERTSISVLSDRVRVVARERIKTPAGKFEATRIEYRTTTTTGDTTMEIPMTQWIAPGIGLVRQEIPVLGEITSVIELQKIIQ</sequence>
<feature type="signal peptide" evidence="1">
    <location>
        <begin position="1"/>
        <end position="18"/>
    </location>
</feature>
<feature type="chain" id="PRO_5038777983" evidence="1">
    <location>
        <begin position="19"/>
        <end position="214"/>
    </location>
</feature>